<protein>
    <recommendedName>
        <fullName evidence="4">DUF4973 domain-containing protein</fullName>
    </recommendedName>
</protein>
<gene>
    <name evidence="3" type="ORF">SDC9_147561</name>
</gene>
<dbReference type="AlphaFoldDB" id="A0A645EF17"/>
<dbReference type="Gene3D" id="2.60.40.1740">
    <property type="entry name" value="hypothetical protein (bacova_03559)"/>
    <property type="match status" value="1"/>
</dbReference>
<evidence type="ECO:0000313" key="3">
    <source>
        <dbReference type="EMBL" id="MPN00367.1"/>
    </source>
</evidence>
<dbReference type="Pfam" id="PF14274">
    <property type="entry name" value="BT_3044-like_C"/>
    <property type="match status" value="1"/>
</dbReference>
<accession>A0A645EF17</accession>
<evidence type="ECO:0000259" key="1">
    <source>
        <dbReference type="Pfam" id="PF14274"/>
    </source>
</evidence>
<reference evidence="3" key="1">
    <citation type="submission" date="2019-08" db="EMBL/GenBank/DDBJ databases">
        <authorList>
            <person name="Kucharzyk K."/>
            <person name="Murdoch R.W."/>
            <person name="Higgins S."/>
            <person name="Loffler F."/>
        </authorList>
    </citation>
    <scope>NUCLEOTIDE SEQUENCE</scope>
</reference>
<dbReference type="InterPro" id="IPR025371">
    <property type="entry name" value="BT_3044-like_C"/>
</dbReference>
<dbReference type="EMBL" id="VSSQ01046403">
    <property type="protein sequence ID" value="MPN00367.1"/>
    <property type="molecule type" value="Genomic_DNA"/>
</dbReference>
<dbReference type="InterPro" id="IPR032509">
    <property type="entry name" value="DUF4973"/>
</dbReference>
<sequence>MKNIIYLLGSILAILIICSACNDEWKEEQYIQYACLKAPAGSGSTVTQIRVKYRSEETTRYQLPVIMSGTTLNSKDRDIHIVLDPDTLDIYNREHFYSRTDLYYHLLEGSFYDIPNPVVHIPAGKQSALLDINFKLKDIDLVEQWVLPLKIDDDPSYNYQSHPRKDYNNALLWVTPFNDYSGTYGTTNLSVYTETSNQPIIENQRTTHVVDENSIFFYAGVTKEERRDRKYFKVIATFNAETDSTGTVSLEAAYPDVIKLQVIGQPTYQVVKVMDTAKPTLQRRTVTVSMEYTFEDALEVPDHITRYSVKGTMSMQRNINTLIEDEEFAIEW</sequence>
<feature type="domain" description="BT-3044-like C-terminal" evidence="1">
    <location>
        <begin position="168"/>
        <end position="313"/>
    </location>
</feature>
<organism evidence="3">
    <name type="scientific">bioreactor metagenome</name>
    <dbReference type="NCBI Taxonomy" id="1076179"/>
    <lineage>
        <taxon>unclassified sequences</taxon>
        <taxon>metagenomes</taxon>
        <taxon>ecological metagenomes</taxon>
    </lineage>
</organism>
<comment type="caution">
    <text evidence="3">The sequence shown here is derived from an EMBL/GenBank/DDBJ whole genome shotgun (WGS) entry which is preliminary data.</text>
</comment>
<dbReference type="Pfam" id="PF16343">
    <property type="entry name" value="DUF4973"/>
    <property type="match status" value="1"/>
</dbReference>
<proteinExistence type="predicted"/>
<dbReference type="Gene3D" id="2.40.128.440">
    <property type="entry name" value="Uncharacterised protein PF14274, DUF4361"/>
    <property type="match status" value="1"/>
</dbReference>
<evidence type="ECO:0000259" key="2">
    <source>
        <dbReference type="Pfam" id="PF16343"/>
    </source>
</evidence>
<name>A0A645EF17_9ZZZZ</name>
<evidence type="ECO:0008006" key="4">
    <source>
        <dbReference type="Google" id="ProtNLM"/>
    </source>
</evidence>
<feature type="domain" description="DUF4973" evidence="2">
    <location>
        <begin position="25"/>
        <end position="155"/>
    </location>
</feature>